<evidence type="ECO:0000313" key="2">
    <source>
        <dbReference type="Proteomes" id="UP000801492"/>
    </source>
</evidence>
<proteinExistence type="predicted"/>
<dbReference type="Proteomes" id="UP000801492">
    <property type="component" value="Unassembled WGS sequence"/>
</dbReference>
<name>A0A8K0CKL9_IGNLU</name>
<protein>
    <submittedName>
        <fullName evidence="1">Uncharacterized protein</fullName>
    </submittedName>
</protein>
<dbReference type="AlphaFoldDB" id="A0A8K0CKL9"/>
<comment type="caution">
    <text evidence="1">The sequence shown here is derived from an EMBL/GenBank/DDBJ whole genome shotgun (WGS) entry which is preliminary data.</text>
</comment>
<accession>A0A8K0CKL9</accession>
<evidence type="ECO:0000313" key="1">
    <source>
        <dbReference type="EMBL" id="KAF2886781.1"/>
    </source>
</evidence>
<sequence length="54" mass="6318">GTINVYNWKPDPERFPPHLPNGQYRFDLQFLHISTEALVLQAYATVSRPLGRRH</sequence>
<dbReference type="EMBL" id="VTPC01086433">
    <property type="protein sequence ID" value="KAF2886781.1"/>
    <property type="molecule type" value="Genomic_DNA"/>
</dbReference>
<gene>
    <name evidence="1" type="ORF">ILUMI_19391</name>
</gene>
<reference evidence="1" key="1">
    <citation type="submission" date="2019-08" db="EMBL/GenBank/DDBJ databases">
        <title>The genome of the North American firefly Photinus pyralis.</title>
        <authorList>
            <consortium name="Photinus pyralis genome working group"/>
            <person name="Fallon T.R."/>
            <person name="Sander Lower S.E."/>
            <person name="Weng J.-K."/>
        </authorList>
    </citation>
    <scope>NUCLEOTIDE SEQUENCE</scope>
    <source>
        <strain evidence="1">TRF0915ILg1</strain>
        <tissue evidence="1">Whole body</tissue>
    </source>
</reference>
<organism evidence="1 2">
    <name type="scientific">Ignelater luminosus</name>
    <name type="common">Cucubano</name>
    <name type="synonym">Pyrophorus luminosus</name>
    <dbReference type="NCBI Taxonomy" id="2038154"/>
    <lineage>
        <taxon>Eukaryota</taxon>
        <taxon>Metazoa</taxon>
        <taxon>Ecdysozoa</taxon>
        <taxon>Arthropoda</taxon>
        <taxon>Hexapoda</taxon>
        <taxon>Insecta</taxon>
        <taxon>Pterygota</taxon>
        <taxon>Neoptera</taxon>
        <taxon>Endopterygota</taxon>
        <taxon>Coleoptera</taxon>
        <taxon>Polyphaga</taxon>
        <taxon>Elateriformia</taxon>
        <taxon>Elateroidea</taxon>
        <taxon>Elateridae</taxon>
        <taxon>Agrypninae</taxon>
        <taxon>Pyrophorini</taxon>
        <taxon>Ignelater</taxon>
    </lineage>
</organism>
<feature type="non-terminal residue" evidence="1">
    <location>
        <position position="1"/>
    </location>
</feature>
<keyword evidence="2" id="KW-1185">Reference proteome</keyword>